<name>A0A7U3Q4T8_9SPHI</name>
<dbReference type="GO" id="GO:0016020">
    <property type="term" value="C:membrane"/>
    <property type="evidence" value="ECO:0007669"/>
    <property type="project" value="UniProtKB-SubCell"/>
</dbReference>
<keyword evidence="8" id="KW-1185">Reference proteome</keyword>
<feature type="transmembrane region" description="Helical" evidence="6">
    <location>
        <begin position="233"/>
        <end position="262"/>
    </location>
</feature>
<feature type="transmembrane region" description="Helical" evidence="6">
    <location>
        <begin position="303"/>
        <end position="333"/>
    </location>
</feature>
<feature type="transmembrane region" description="Helical" evidence="6">
    <location>
        <begin position="147"/>
        <end position="168"/>
    </location>
</feature>
<dbReference type="Pfam" id="PF01594">
    <property type="entry name" value="AI-2E_transport"/>
    <property type="match status" value="1"/>
</dbReference>
<organism evidence="7 8">
    <name type="scientific">Pedobacter endophyticus</name>
    <dbReference type="NCBI Taxonomy" id="2789740"/>
    <lineage>
        <taxon>Bacteria</taxon>
        <taxon>Pseudomonadati</taxon>
        <taxon>Bacteroidota</taxon>
        <taxon>Sphingobacteriia</taxon>
        <taxon>Sphingobacteriales</taxon>
        <taxon>Sphingobacteriaceae</taxon>
        <taxon>Pedobacter</taxon>
    </lineage>
</organism>
<evidence type="ECO:0000256" key="6">
    <source>
        <dbReference type="SAM" id="Phobius"/>
    </source>
</evidence>
<feature type="transmembrane region" description="Helical" evidence="6">
    <location>
        <begin position="210"/>
        <end position="227"/>
    </location>
</feature>
<comment type="subcellular location">
    <subcellularLocation>
        <location evidence="1">Membrane</location>
        <topology evidence="1">Multi-pass membrane protein</topology>
    </subcellularLocation>
</comment>
<proteinExistence type="inferred from homology"/>
<keyword evidence="3 6" id="KW-0812">Transmembrane</keyword>
<keyword evidence="4 6" id="KW-1133">Transmembrane helix</keyword>
<dbReference type="InterPro" id="IPR002549">
    <property type="entry name" value="AI-2E-like"/>
</dbReference>
<protein>
    <submittedName>
        <fullName evidence="7">AI-2E family transporter</fullName>
    </submittedName>
</protein>
<dbReference type="AlphaFoldDB" id="A0A7U3Q4T8"/>
<dbReference type="KEGG" id="pex:IZT61_16215"/>
<dbReference type="EMBL" id="CP064939">
    <property type="protein sequence ID" value="QPH38610.1"/>
    <property type="molecule type" value="Genomic_DNA"/>
</dbReference>
<reference evidence="7 8" key="1">
    <citation type="submission" date="2020-11" db="EMBL/GenBank/DDBJ databases">
        <title>Pedobacter endophytica, an endophytic bacteria isolated form Carex pumila.</title>
        <authorList>
            <person name="Peng Y."/>
            <person name="Jiang L."/>
            <person name="Lee J."/>
        </authorList>
    </citation>
    <scope>NUCLEOTIDE SEQUENCE [LARGE SCALE GENOMIC DNA]</scope>
    <source>
        <strain evidence="7 8">JBR3-12</strain>
    </source>
</reference>
<evidence type="ECO:0000256" key="2">
    <source>
        <dbReference type="ARBA" id="ARBA00009773"/>
    </source>
</evidence>
<dbReference type="GO" id="GO:0055085">
    <property type="term" value="P:transmembrane transport"/>
    <property type="evidence" value="ECO:0007669"/>
    <property type="project" value="TreeGrafter"/>
</dbReference>
<evidence type="ECO:0000256" key="1">
    <source>
        <dbReference type="ARBA" id="ARBA00004141"/>
    </source>
</evidence>
<evidence type="ECO:0000256" key="4">
    <source>
        <dbReference type="ARBA" id="ARBA00022989"/>
    </source>
</evidence>
<feature type="transmembrane region" description="Helical" evidence="6">
    <location>
        <begin position="269"/>
        <end position="291"/>
    </location>
</feature>
<dbReference type="PANTHER" id="PTHR21716:SF62">
    <property type="entry name" value="TRANSPORT PROTEIN YDBI-RELATED"/>
    <property type="match status" value="1"/>
</dbReference>
<evidence type="ECO:0000313" key="8">
    <source>
        <dbReference type="Proteomes" id="UP000594759"/>
    </source>
</evidence>
<evidence type="ECO:0000256" key="3">
    <source>
        <dbReference type="ARBA" id="ARBA00022692"/>
    </source>
</evidence>
<feature type="transmembrane region" description="Helical" evidence="6">
    <location>
        <begin position="16"/>
        <end position="35"/>
    </location>
</feature>
<accession>A0A7U3Q4T8</accession>
<dbReference type="RefSeq" id="WP_196098087.1">
    <property type="nucleotide sequence ID" value="NZ_CP064939.1"/>
</dbReference>
<dbReference type="PANTHER" id="PTHR21716">
    <property type="entry name" value="TRANSMEMBRANE PROTEIN"/>
    <property type="match status" value="1"/>
</dbReference>
<dbReference type="Proteomes" id="UP000594759">
    <property type="component" value="Chromosome"/>
</dbReference>
<gene>
    <name evidence="7" type="ORF">IZT61_16215</name>
</gene>
<sequence>MQKSDDYAAQERGFKYKVWITGGILSFILITLLLFKTLFSVLLLALAGILMSIYFHGGAGRLKTWFHLPYKAALAFSVLLNIVLLTGFFWFVGARLQQQVAELSETLPKTIGNAKEWLGHYPLGAKVLDYLNASGDSEKTFSVARQFLSSSFGILSDLYIILLLGAFFTASPSMYKRGVISLLPEKAKEQGKNLLDEIHKVLKGWIKGQLFGFMFIAVLTGVGLWIMDMPLILTLALFAGLLNFIPNFGPIIAMVPASLLALMQGPTTALIVVGLYTAIQVVQSAVTQPLIQKKMINMPPALVIFGQVAMGIVGGFWGVLLATPVVAIVLTTINKLYVERQEKNLANSIQKRDN</sequence>
<keyword evidence="5 6" id="KW-0472">Membrane</keyword>
<evidence type="ECO:0000256" key="5">
    <source>
        <dbReference type="ARBA" id="ARBA00023136"/>
    </source>
</evidence>
<feature type="transmembrane region" description="Helical" evidence="6">
    <location>
        <begin position="72"/>
        <end position="92"/>
    </location>
</feature>
<feature type="transmembrane region" description="Helical" evidence="6">
    <location>
        <begin position="41"/>
        <end position="60"/>
    </location>
</feature>
<comment type="similarity">
    <text evidence="2">Belongs to the autoinducer-2 exporter (AI-2E) (TC 2.A.86) family.</text>
</comment>
<evidence type="ECO:0000313" key="7">
    <source>
        <dbReference type="EMBL" id="QPH38610.1"/>
    </source>
</evidence>